<evidence type="ECO:0000313" key="2">
    <source>
        <dbReference type="EMBL" id="KAG7168300.1"/>
    </source>
</evidence>
<proteinExistence type="predicted"/>
<feature type="non-terminal residue" evidence="2">
    <location>
        <position position="329"/>
    </location>
</feature>
<keyword evidence="1" id="KW-0175">Coiled coil</keyword>
<evidence type="ECO:0000313" key="3">
    <source>
        <dbReference type="Proteomes" id="UP000747542"/>
    </source>
</evidence>
<dbReference type="EMBL" id="JAHLQT010020073">
    <property type="protein sequence ID" value="KAG7168300.1"/>
    <property type="molecule type" value="Genomic_DNA"/>
</dbReference>
<dbReference type="PANTHER" id="PTHR17085:SF3">
    <property type="entry name" value="NUCLEAR RECEPTOR COACTIVATOR 4"/>
    <property type="match status" value="1"/>
</dbReference>
<evidence type="ECO:0000256" key="1">
    <source>
        <dbReference type="SAM" id="Coils"/>
    </source>
</evidence>
<dbReference type="GO" id="GO:0006879">
    <property type="term" value="P:intracellular iron ion homeostasis"/>
    <property type="evidence" value="ECO:0007669"/>
    <property type="project" value="InterPro"/>
</dbReference>
<dbReference type="InterPro" id="IPR039947">
    <property type="entry name" value="NCoA-4"/>
</dbReference>
<sequence length="329" mass="35925">MQRRHRPSVHPFSNGRVVVGRSAVAKDRRLELDLALKLAFVENTLIKVEEYRQHLQENAQKVKDEIHEVVEKHVGSLRVRERQLVRQVEVVTALQTCLLGTQQAGLMHGKGALVATRDLLERCSPTDTSTLAKIKVDDMDLKNVQPVNHVSVQLDETALSSAVSEFGSVQLPDTITHHPSPVIPAKVEEYEDDEHDVLHKSVAGAASGPDSPLRITALSGIGGQAKSQDITSWLSGLQLAGAQEDEDDVPTQSSIGSFDMVAMNSPVRTSDGSSIEIVSSHYDSEKLAKALPSVKMYPSLSLTIQQIVTVLQLVSLGVFLYEMDVCTVI</sequence>
<gene>
    <name evidence="2" type="ORF">Hamer_G002322</name>
</gene>
<name>A0A8J5K1B6_HOMAM</name>
<dbReference type="Proteomes" id="UP000747542">
    <property type="component" value="Unassembled WGS sequence"/>
</dbReference>
<dbReference type="GO" id="GO:0003713">
    <property type="term" value="F:transcription coactivator activity"/>
    <property type="evidence" value="ECO:0007669"/>
    <property type="project" value="InterPro"/>
</dbReference>
<dbReference type="PANTHER" id="PTHR17085">
    <property type="entry name" value="NUCLEAR RECEPTOR COACTIVATOR 4"/>
    <property type="match status" value="1"/>
</dbReference>
<keyword evidence="3" id="KW-1185">Reference proteome</keyword>
<dbReference type="AlphaFoldDB" id="A0A8J5K1B6"/>
<reference evidence="2" key="1">
    <citation type="journal article" date="2021" name="Sci. Adv.">
        <title>The American lobster genome reveals insights on longevity, neural, and immune adaptations.</title>
        <authorList>
            <person name="Polinski J.M."/>
            <person name="Zimin A.V."/>
            <person name="Clark K.F."/>
            <person name="Kohn A.B."/>
            <person name="Sadowski N."/>
            <person name="Timp W."/>
            <person name="Ptitsyn A."/>
            <person name="Khanna P."/>
            <person name="Romanova D.Y."/>
            <person name="Williams P."/>
            <person name="Greenwood S.J."/>
            <person name="Moroz L.L."/>
            <person name="Walt D.R."/>
            <person name="Bodnar A.G."/>
        </authorList>
    </citation>
    <scope>NUCLEOTIDE SEQUENCE</scope>
    <source>
        <strain evidence="2">GMGI-L3</strain>
    </source>
</reference>
<feature type="coiled-coil region" evidence="1">
    <location>
        <begin position="45"/>
        <end position="72"/>
    </location>
</feature>
<dbReference type="GO" id="GO:0009725">
    <property type="term" value="P:response to hormone"/>
    <property type="evidence" value="ECO:0007669"/>
    <property type="project" value="TreeGrafter"/>
</dbReference>
<comment type="caution">
    <text evidence="2">The sequence shown here is derived from an EMBL/GenBank/DDBJ whole genome shotgun (WGS) entry which is preliminary data.</text>
</comment>
<organism evidence="2 3">
    <name type="scientific">Homarus americanus</name>
    <name type="common">American lobster</name>
    <dbReference type="NCBI Taxonomy" id="6706"/>
    <lineage>
        <taxon>Eukaryota</taxon>
        <taxon>Metazoa</taxon>
        <taxon>Ecdysozoa</taxon>
        <taxon>Arthropoda</taxon>
        <taxon>Crustacea</taxon>
        <taxon>Multicrustacea</taxon>
        <taxon>Malacostraca</taxon>
        <taxon>Eumalacostraca</taxon>
        <taxon>Eucarida</taxon>
        <taxon>Decapoda</taxon>
        <taxon>Pleocyemata</taxon>
        <taxon>Astacidea</taxon>
        <taxon>Nephropoidea</taxon>
        <taxon>Nephropidae</taxon>
        <taxon>Homarus</taxon>
    </lineage>
</organism>
<accession>A0A8J5K1B6</accession>
<protein>
    <submittedName>
        <fullName evidence="2">Uncharacterized protein</fullName>
    </submittedName>
</protein>